<feature type="transmembrane region" description="Helical" evidence="1">
    <location>
        <begin position="39"/>
        <end position="57"/>
    </location>
</feature>
<evidence type="ECO:0000256" key="1">
    <source>
        <dbReference type="SAM" id="Phobius"/>
    </source>
</evidence>
<organism evidence="2 3">
    <name type="scientific">Sphaerisporangium aureirubrum</name>
    <dbReference type="NCBI Taxonomy" id="1544736"/>
    <lineage>
        <taxon>Bacteria</taxon>
        <taxon>Bacillati</taxon>
        <taxon>Actinomycetota</taxon>
        <taxon>Actinomycetes</taxon>
        <taxon>Streptosporangiales</taxon>
        <taxon>Streptosporangiaceae</taxon>
        <taxon>Sphaerisporangium</taxon>
    </lineage>
</organism>
<evidence type="ECO:0000313" key="3">
    <source>
        <dbReference type="Proteomes" id="UP001596137"/>
    </source>
</evidence>
<feature type="transmembrane region" description="Helical" evidence="1">
    <location>
        <begin position="110"/>
        <end position="129"/>
    </location>
</feature>
<proteinExistence type="predicted"/>
<dbReference type="Proteomes" id="UP001596137">
    <property type="component" value="Unassembled WGS sequence"/>
</dbReference>
<protein>
    <recommendedName>
        <fullName evidence="4">DUF998 domain-containing protein</fullName>
    </recommendedName>
</protein>
<keyword evidence="1" id="KW-0812">Transmembrane</keyword>
<keyword evidence="1" id="KW-1133">Transmembrane helix</keyword>
<keyword evidence="1" id="KW-0472">Membrane</keyword>
<gene>
    <name evidence="2" type="ORF">ACFP1K_08675</name>
</gene>
<feature type="transmembrane region" description="Helical" evidence="1">
    <location>
        <begin position="141"/>
        <end position="158"/>
    </location>
</feature>
<dbReference type="RefSeq" id="WP_380748837.1">
    <property type="nucleotide sequence ID" value="NZ_JBHSRF010000008.1"/>
</dbReference>
<name>A0ABW1NE40_9ACTN</name>
<evidence type="ECO:0008006" key="4">
    <source>
        <dbReference type="Google" id="ProtNLM"/>
    </source>
</evidence>
<sequence>MPSTWLPRFGVICGVLMGLSLGPPALVEAFTGETAATSFVIGLGTAFGPPALTALYLHHATAAGRFGVAAYAVNVLGLTLFGAVAFSLNIVLFFLDEATAARLLAGPTRFALLACAVVFVAGTLLFAASMLRSRRFPRVPVYAYALSLPLLAFLARLPDTPLTSALHVIAATTLIWLSLTAWPRDPSTRTHAYRGRATV</sequence>
<feature type="transmembrane region" description="Helical" evidence="1">
    <location>
        <begin position="164"/>
        <end position="182"/>
    </location>
</feature>
<keyword evidence="3" id="KW-1185">Reference proteome</keyword>
<comment type="caution">
    <text evidence="2">The sequence shown here is derived from an EMBL/GenBank/DDBJ whole genome shotgun (WGS) entry which is preliminary data.</text>
</comment>
<evidence type="ECO:0000313" key="2">
    <source>
        <dbReference type="EMBL" id="MFC6081230.1"/>
    </source>
</evidence>
<reference evidence="3" key="1">
    <citation type="journal article" date="2019" name="Int. J. Syst. Evol. Microbiol.">
        <title>The Global Catalogue of Microorganisms (GCM) 10K type strain sequencing project: providing services to taxonomists for standard genome sequencing and annotation.</title>
        <authorList>
            <consortium name="The Broad Institute Genomics Platform"/>
            <consortium name="The Broad Institute Genome Sequencing Center for Infectious Disease"/>
            <person name="Wu L."/>
            <person name="Ma J."/>
        </authorList>
    </citation>
    <scope>NUCLEOTIDE SEQUENCE [LARGE SCALE GENOMIC DNA]</scope>
    <source>
        <strain evidence="3">JCM 30346</strain>
    </source>
</reference>
<dbReference type="EMBL" id="JBHSRF010000008">
    <property type="protein sequence ID" value="MFC6081230.1"/>
    <property type="molecule type" value="Genomic_DNA"/>
</dbReference>
<accession>A0ABW1NE40</accession>
<feature type="transmembrane region" description="Helical" evidence="1">
    <location>
        <begin position="69"/>
        <end position="95"/>
    </location>
</feature>